<dbReference type="InterPro" id="IPR029787">
    <property type="entry name" value="Nucleotide_cyclase"/>
</dbReference>
<dbReference type="SUPFAM" id="SSF53822">
    <property type="entry name" value="Periplasmic binding protein-like I"/>
    <property type="match status" value="1"/>
</dbReference>
<dbReference type="InterPro" id="IPR028082">
    <property type="entry name" value="Peripla_BP_I"/>
</dbReference>
<dbReference type="GO" id="GO:0001653">
    <property type="term" value="F:peptide receptor activity"/>
    <property type="evidence" value="ECO:0007669"/>
    <property type="project" value="TreeGrafter"/>
</dbReference>
<dbReference type="PROSITE" id="PS50125">
    <property type="entry name" value="GUANYLATE_CYCLASE_2"/>
    <property type="match status" value="1"/>
</dbReference>
<evidence type="ECO:0000256" key="15">
    <source>
        <dbReference type="RuleBase" id="RU000405"/>
    </source>
</evidence>
<dbReference type="InterPro" id="IPR018297">
    <property type="entry name" value="A/G_cyclase_CS"/>
</dbReference>
<dbReference type="Pfam" id="PF07714">
    <property type="entry name" value="PK_Tyr_Ser-Thr"/>
    <property type="match status" value="1"/>
</dbReference>
<dbReference type="Gene3D" id="3.30.70.1230">
    <property type="entry name" value="Nucleotide cyclase"/>
    <property type="match status" value="2"/>
</dbReference>
<dbReference type="Proteomes" id="UP001054837">
    <property type="component" value="Unassembled WGS sequence"/>
</dbReference>
<comment type="caution">
    <text evidence="20">The sequence shown here is derived from an EMBL/GenBank/DDBJ whole genome shotgun (WGS) entry which is preliminary data.</text>
</comment>
<evidence type="ECO:0000259" key="19">
    <source>
        <dbReference type="PROSITE" id="PS50125"/>
    </source>
</evidence>
<dbReference type="InterPro" id="IPR000719">
    <property type="entry name" value="Prot_kinase_dom"/>
</dbReference>
<evidence type="ECO:0000256" key="17">
    <source>
        <dbReference type="SAM" id="SignalP"/>
    </source>
</evidence>
<evidence type="ECO:0000313" key="21">
    <source>
        <dbReference type="Proteomes" id="UP001054837"/>
    </source>
</evidence>
<dbReference type="InterPro" id="IPR050401">
    <property type="entry name" value="Cyclic_nucleotide_synthase"/>
</dbReference>
<evidence type="ECO:0000256" key="5">
    <source>
        <dbReference type="ARBA" id="ARBA00022692"/>
    </source>
</evidence>
<dbReference type="Pfam" id="PF00211">
    <property type="entry name" value="Guanylate_cyc"/>
    <property type="match status" value="1"/>
</dbReference>
<keyword evidence="13 15" id="KW-0456">Lyase</keyword>
<proteinExistence type="inferred from homology"/>
<dbReference type="GO" id="GO:0004383">
    <property type="term" value="F:guanylate cyclase activity"/>
    <property type="evidence" value="ECO:0007669"/>
    <property type="project" value="UniProtKB-EC"/>
</dbReference>
<dbReference type="GO" id="GO:0005525">
    <property type="term" value="F:GTP binding"/>
    <property type="evidence" value="ECO:0007669"/>
    <property type="project" value="UniProtKB-KW"/>
</dbReference>
<dbReference type="InterPro" id="IPR011009">
    <property type="entry name" value="Kinase-like_dom_sf"/>
</dbReference>
<dbReference type="PROSITE" id="PS50011">
    <property type="entry name" value="PROTEIN_KINASE_DOM"/>
    <property type="match status" value="1"/>
</dbReference>
<comment type="subcellular location">
    <subcellularLocation>
        <location evidence="2">Cell membrane</location>
        <topology evidence="2">Single-pass type I membrane protein</topology>
    </subcellularLocation>
</comment>
<evidence type="ECO:0000256" key="7">
    <source>
        <dbReference type="ARBA" id="ARBA00022741"/>
    </source>
</evidence>
<dbReference type="CDD" id="cd06352">
    <property type="entry name" value="PBP1_NPR_GC-like"/>
    <property type="match status" value="1"/>
</dbReference>
<keyword evidence="8" id="KW-1133">Transmembrane helix</keyword>
<keyword evidence="5" id="KW-0812">Transmembrane</keyword>
<dbReference type="AlphaFoldDB" id="A0AAV4RYX8"/>
<feature type="domain" description="Protein kinase" evidence="18">
    <location>
        <begin position="444"/>
        <end position="732"/>
    </location>
</feature>
<dbReference type="SMART" id="SM00044">
    <property type="entry name" value="CYCc"/>
    <property type="match status" value="1"/>
</dbReference>
<keyword evidence="21" id="KW-1185">Reference proteome</keyword>
<evidence type="ECO:0000313" key="20">
    <source>
        <dbReference type="EMBL" id="GIY26309.1"/>
    </source>
</evidence>
<dbReference type="Pfam" id="PF01094">
    <property type="entry name" value="ANF_receptor"/>
    <property type="match status" value="1"/>
</dbReference>
<dbReference type="InterPro" id="IPR001170">
    <property type="entry name" value="ANPR/GUC"/>
</dbReference>
<dbReference type="Gene3D" id="1.10.510.10">
    <property type="entry name" value="Transferase(Phosphotransferase) domain 1"/>
    <property type="match status" value="1"/>
</dbReference>
<comment type="similarity">
    <text evidence="15">Belongs to the adenylyl cyclase class-4/guanylyl cyclase family.</text>
</comment>
<reference evidence="20 21" key="1">
    <citation type="submission" date="2021-06" db="EMBL/GenBank/DDBJ databases">
        <title>Caerostris darwini draft genome.</title>
        <authorList>
            <person name="Kono N."/>
            <person name="Arakawa K."/>
        </authorList>
    </citation>
    <scope>NUCLEOTIDE SEQUENCE [LARGE SCALE GENOMIC DNA]</scope>
</reference>
<evidence type="ECO:0000256" key="1">
    <source>
        <dbReference type="ARBA" id="ARBA00001436"/>
    </source>
</evidence>
<dbReference type="GO" id="GO:0005524">
    <property type="term" value="F:ATP binding"/>
    <property type="evidence" value="ECO:0007669"/>
    <property type="project" value="InterPro"/>
</dbReference>
<dbReference type="PRINTS" id="PR00255">
    <property type="entry name" value="NATPEPTIDER"/>
</dbReference>
<name>A0AAV4RYX8_9ARAC</name>
<evidence type="ECO:0000256" key="6">
    <source>
        <dbReference type="ARBA" id="ARBA00022729"/>
    </source>
</evidence>
<dbReference type="GO" id="GO:0004672">
    <property type="term" value="F:protein kinase activity"/>
    <property type="evidence" value="ECO:0007669"/>
    <property type="project" value="InterPro"/>
</dbReference>
<keyword evidence="11 20" id="KW-0675">Receptor</keyword>
<keyword evidence="10" id="KW-0472">Membrane</keyword>
<keyword evidence="4" id="KW-1003">Cell membrane</keyword>
<dbReference type="EC" id="4.6.1.2" evidence="3 16"/>
<keyword evidence="12" id="KW-0325">Glycoprotein</keyword>
<dbReference type="SUPFAM" id="SSF55073">
    <property type="entry name" value="Nucleotide cyclase"/>
    <property type="match status" value="1"/>
</dbReference>
<feature type="signal peptide" evidence="17">
    <location>
        <begin position="1"/>
        <end position="19"/>
    </location>
</feature>
<dbReference type="PANTHER" id="PTHR11920">
    <property type="entry name" value="GUANYLYL CYCLASE"/>
    <property type="match status" value="1"/>
</dbReference>
<evidence type="ECO:0000256" key="13">
    <source>
        <dbReference type="ARBA" id="ARBA00023239"/>
    </source>
</evidence>
<dbReference type="GO" id="GO:0005886">
    <property type="term" value="C:plasma membrane"/>
    <property type="evidence" value="ECO:0007669"/>
    <property type="project" value="UniProtKB-SubCell"/>
</dbReference>
<dbReference type="InterPro" id="IPR001245">
    <property type="entry name" value="Ser-Thr/Tyr_kinase_cat_dom"/>
</dbReference>
<evidence type="ECO:0000256" key="2">
    <source>
        <dbReference type="ARBA" id="ARBA00004251"/>
    </source>
</evidence>
<evidence type="ECO:0000256" key="14">
    <source>
        <dbReference type="ARBA" id="ARBA00023293"/>
    </source>
</evidence>
<evidence type="ECO:0000256" key="11">
    <source>
        <dbReference type="ARBA" id="ARBA00023170"/>
    </source>
</evidence>
<evidence type="ECO:0000256" key="16">
    <source>
        <dbReference type="RuleBase" id="RU003431"/>
    </source>
</evidence>
<feature type="chain" id="PRO_5043820064" description="Guanylate cyclase" evidence="17">
    <location>
        <begin position="20"/>
        <end position="926"/>
    </location>
</feature>
<dbReference type="GO" id="GO:0035556">
    <property type="term" value="P:intracellular signal transduction"/>
    <property type="evidence" value="ECO:0007669"/>
    <property type="project" value="InterPro"/>
</dbReference>
<sequence length="926" mass="105756">MLLIIFTFHLLLIIEKYSTETISQNYEADIVAIFVSESELQLNVQSLQAAVTLAVDDVNKLYPNIKFNLKLKNDSKTCFNNNAGVLAAEEYYLSRVTAFIGPACSRALDPVSRMAAHWNVPIYTAGGIDTLFSAKNIFNTLTRISFSIDQVTKFLLNILKEFQWQHIAIFVDESESSETILRRSFSETVRDSNYQIYPIYKEFLSSSLPNYKRMLRDASKGARVFILFACGETVRSILLAAYELGMQNGEYAFISIELLKSQMLKKQFSWYKPNDRRNKEARKMYESLMIISIRVPVQEKYQIFIKNVKETARNKFSTILESSMINPIVGAFYDCVVLYAYSLNKTLSEGGNPLNGQDVARQIWNSTFRGDNTITITEDIRINENGDREADYTLNDMDPDTGIMMPIATFFGSRQLYDKSENREINWPGNIGPPLDVPHCGFTGNAPECLPTGDTRKIALEAKLADHWWKIEWSDLEFIDESHLGSSASFSRSHNRSTPTTIREITHENLLRYVGLCITDPNYAIITDFATRGTLSDMLANHAINIDWMFKCSIITDITEGMNFLHGSKLEYHGHLKSENCLIDGRFVVKLSNYSLKQLTRQIFLPDFQDDPWSLLWIAPEHLRRKDPHFHASKKGDVYSYAIILQEVVTRSLPFEPKERSGRSVRFLTAEVNNILLSQDIVDRIRMGGTPPYRPEIAQDECPPDMLDLIKKCWEETPDERPSFPEIKHKLKKITKGMSSKNFLDNLLSRMEQYANDLENLVEEKTQSLYDEKKKTDELLYQMIPKFVAEELKKGCHVKPEYYEFVTIFFSDIVGFTSLSAESTPLQVETIGDAYMVASGLPVKNGNDHAREIARLALKLLTDIVDFRIRHKPNKRLKIRIGIHSGSCVAGVVGLKMPRYCLFGDTVNTASRMESTSEGTNKYDVK</sequence>
<evidence type="ECO:0000256" key="8">
    <source>
        <dbReference type="ARBA" id="ARBA00022989"/>
    </source>
</evidence>
<evidence type="ECO:0000256" key="4">
    <source>
        <dbReference type="ARBA" id="ARBA00022475"/>
    </source>
</evidence>
<keyword evidence="9" id="KW-0342">GTP-binding</keyword>
<dbReference type="PROSITE" id="PS00452">
    <property type="entry name" value="GUANYLATE_CYCLASE_1"/>
    <property type="match status" value="1"/>
</dbReference>
<dbReference type="SUPFAM" id="SSF56112">
    <property type="entry name" value="Protein kinase-like (PK-like)"/>
    <property type="match status" value="1"/>
</dbReference>
<dbReference type="Gene3D" id="3.40.50.2300">
    <property type="match status" value="2"/>
</dbReference>
<evidence type="ECO:0000256" key="9">
    <source>
        <dbReference type="ARBA" id="ARBA00023134"/>
    </source>
</evidence>
<keyword evidence="6 17" id="KW-0732">Signal</keyword>
<dbReference type="InterPro" id="IPR001828">
    <property type="entry name" value="ANF_lig-bd_rcpt"/>
</dbReference>
<keyword evidence="14 16" id="KW-0141">cGMP biosynthesis</keyword>
<accession>A0AAV4RYX8</accession>
<dbReference type="GO" id="GO:0004016">
    <property type="term" value="F:adenylate cyclase activity"/>
    <property type="evidence" value="ECO:0007669"/>
    <property type="project" value="TreeGrafter"/>
</dbReference>
<comment type="catalytic activity">
    <reaction evidence="1 16">
        <text>GTP = 3',5'-cyclic GMP + diphosphate</text>
        <dbReference type="Rhea" id="RHEA:13665"/>
        <dbReference type="ChEBI" id="CHEBI:33019"/>
        <dbReference type="ChEBI" id="CHEBI:37565"/>
        <dbReference type="ChEBI" id="CHEBI:57746"/>
        <dbReference type="EC" id="4.6.1.2"/>
    </reaction>
</comment>
<feature type="domain" description="Guanylate cyclase" evidence="19">
    <location>
        <begin position="778"/>
        <end position="914"/>
    </location>
</feature>
<dbReference type="CDD" id="cd07302">
    <property type="entry name" value="CHD"/>
    <property type="match status" value="1"/>
</dbReference>
<keyword evidence="7" id="KW-0547">Nucleotide-binding</keyword>
<dbReference type="InterPro" id="IPR011645">
    <property type="entry name" value="HNOB_dom_associated"/>
</dbReference>
<evidence type="ECO:0000256" key="3">
    <source>
        <dbReference type="ARBA" id="ARBA00012202"/>
    </source>
</evidence>
<evidence type="ECO:0000259" key="18">
    <source>
        <dbReference type="PROSITE" id="PS50011"/>
    </source>
</evidence>
<evidence type="ECO:0000256" key="12">
    <source>
        <dbReference type="ARBA" id="ARBA00023180"/>
    </source>
</evidence>
<dbReference type="Pfam" id="PF07701">
    <property type="entry name" value="HNOBA"/>
    <property type="match status" value="1"/>
</dbReference>
<gene>
    <name evidence="20" type="primary">NPR1</name>
    <name evidence="20" type="ORF">CDAR_440221</name>
</gene>
<protein>
    <recommendedName>
        <fullName evidence="3 16">Guanylate cyclase</fullName>
        <ecNumber evidence="3 16">4.6.1.2</ecNumber>
    </recommendedName>
</protein>
<dbReference type="PANTHER" id="PTHR11920:SF494">
    <property type="entry name" value="ATRIAL NATRIURETIC PEPTIDE RECEPTOR 2"/>
    <property type="match status" value="1"/>
</dbReference>
<evidence type="ECO:0000256" key="10">
    <source>
        <dbReference type="ARBA" id="ARBA00023136"/>
    </source>
</evidence>
<organism evidence="20 21">
    <name type="scientific">Caerostris darwini</name>
    <dbReference type="NCBI Taxonomy" id="1538125"/>
    <lineage>
        <taxon>Eukaryota</taxon>
        <taxon>Metazoa</taxon>
        <taxon>Ecdysozoa</taxon>
        <taxon>Arthropoda</taxon>
        <taxon>Chelicerata</taxon>
        <taxon>Arachnida</taxon>
        <taxon>Araneae</taxon>
        <taxon>Araneomorphae</taxon>
        <taxon>Entelegynae</taxon>
        <taxon>Araneoidea</taxon>
        <taxon>Araneidae</taxon>
        <taxon>Caerostris</taxon>
    </lineage>
</organism>
<dbReference type="EMBL" id="BPLQ01006937">
    <property type="protein sequence ID" value="GIY26309.1"/>
    <property type="molecule type" value="Genomic_DNA"/>
</dbReference>
<dbReference type="InterPro" id="IPR001054">
    <property type="entry name" value="A/G_cyclase"/>
</dbReference>
<dbReference type="GO" id="GO:0007168">
    <property type="term" value="P:receptor guanylyl cyclase signaling pathway"/>
    <property type="evidence" value="ECO:0007669"/>
    <property type="project" value="TreeGrafter"/>
</dbReference>